<protein>
    <submittedName>
        <fullName evidence="1">Phosphatidylinositol-glycan biosynthesis class f protein-related</fullName>
    </submittedName>
</protein>
<sequence>MACLICGLFLIASALIALKLYIKLTAKRNNSYVCLVGKTAIVTGANTGLGYVTALDLAKRGARVILACRNKDRAGKAMRKIIAATANEDVVYKLVDFASLQSVRNFAKDINENEDRLDILVNNAGIGVQNEDFTSDGIQTILEVNHVSGFLLTHLLIDKLKKSAPSRIVMVSSLMAKYASLNLKTIDDLNTLAAANQFFGLYKNSKLCNLLFTIEMAKRLEGTGITINATHPGAAYTDIMNNAGETTRFIFNTIASLMYQTAEEGAQTQIYVAVANEVAQMNGEYFGNCARIEMYETAKDPELARKIWENSEELAKLENNEKIPAMMIL</sequence>
<evidence type="ECO:0000313" key="1">
    <source>
        <dbReference type="EMBL" id="KAI4462308.1"/>
    </source>
</evidence>
<dbReference type="EMBL" id="CM043019">
    <property type="protein sequence ID" value="KAI4462308.1"/>
    <property type="molecule type" value="Genomic_DNA"/>
</dbReference>
<comment type="caution">
    <text evidence="1">The sequence shown here is derived from an EMBL/GenBank/DDBJ whole genome shotgun (WGS) entry which is preliminary data.</text>
</comment>
<organism evidence="1 2">
    <name type="scientific">Holotrichia oblita</name>
    <name type="common">Chafer beetle</name>
    <dbReference type="NCBI Taxonomy" id="644536"/>
    <lineage>
        <taxon>Eukaryota</taxon>
        <taxon>Metazoa</taxon>
        <taxon>Ecdysozoa</taxon>
        <taxon>Arthropoda</taxon>
        <taxon>Hexapoda</taxon>
        <taxon>Insecta</taxon>
        <taxon>Pterygota</taxon>
        <taxon>Neoptera</taxon>
        <taxon>Endopterygota</taxon>
        <taxon>Coleoptera</taxon>
        <taxon>Polyphaga</taxon>
        <taxon>Scarabaeiformia</taxon>
        <taxon>Scarabaeidae</taxon>
        <taxon>Melolonthinae</taxon>
        <taxon>Holotrichia</taxon>
    </lineage>
</organism>
<keyword evidence="2" id="KW-1185">Reference proteome</keyword>
<name>A0ACB9T670_HOLOL</name>
<gene>
    <name evidence="1" type="ORF">MML48_5g00016610</name>
</gene>
<dbReference type="Proteomes" id="UP001056778">
    <property type="component" value="Chromosome 5"/>
</dbReference>
<evidence type="ECO:0000313" key="2">
    <source>
        <dbReference type="Proteomes" id="UP001056778"/>
    </source>
</evidence>
<accession>A0ACB9T670</accession>
<reference evidence="1" key="1">
    <citation type="submission" date="2022-04" db="EMBL/GenBank/DDBJ databases">
        <title>Chromosome-scale genome assembly of Holotrichia oblita Faldermann.</title>
        <authorList>
            <person name="Rongchong L."/>
        </authorList>
    </citation>
    <scope>NUCLEOTIDE SEQUENCE</scope>
    <source>
        <strain evidence="1">81SQS9</strain>
    </source>
</reference>
<proteinExistence type="predicted"/>